<evidence type="ECO:0000313" key="9">
    <source>
        <dbReference type="EMBL" id="RTH03326.1"/>
    </source>
</evidence>
<comment type="subunit">
    <text evidence="6">Homotetramer. Forms an RuvA(8)-RuvB(12)-Holliday junction (HJ) complex. HJ DNA is sandwiched between 2 RuvA tetramers; dsDNA enters through RuvA and exits via RuvB. An RuvB hexamer assembles on each DNA strand where it exits the tetramer. Each RuvB hexamer is contacted by two RuvA subunits (via domain III) on 2 adjacent RuvB subunits; this complex drives branch migration. In the full resolvosome a probable DNA-RuvA(4)-RuvB(12)-RuvC(2) complex forms which resolves the HJ.</text>
</comment>
<dbReference type="InterPro" id="IPR000085">
    <property type="entry name" value="RuvA"/>
</dbReference>
<keyword evidence="2 6" id="KW-0227">DNA damage</keyword>
<evidence type="ECO:0000256" key="4">
    <source>
        <dbReference type="ARBA" id="ARBA00023172"/>
    </source>
</evidence>
<dbReference type="SUPFAM" id="SSF50249">
    <property type="entry name" value="Nucleic acid-binding proteins"/>
    <property type="match status" value="1"/>
</dbReference>
<organism evidence="8 12">
    <name type="scientific">Thermus scotoductus</name>
    <dbReference type="NCBI Taxonomy" id="37636"/>
    <lineage>
        <taxon>Bacteria</taxon>
        <taxon>Thermotogati</taxon>
        <taxon>Deinococcota</taxon>
        <taxon>Deinococci</taxon>
        <taxon>Thermales</taxon>
        <taxon>Thermaceae</taxon>
        <taxon>Thermus</taxon>
    </lineage>
</organism>
<dbReference type="CDD" id="cd14332">
    <property type="entry name" value="UBA_RuvA_C"/>
    <property type="match status" value="1"/>
</dbReference>
<dbReference type="PATRIC" id="fig|37636.3.peg.2139"/>
<dbReference type="Pfam" id="PF07499">
    <property type="entry name" value="RuvA_C"/>
    <property type="match status" value="1"/>
</dbReference>
<dbReference type="InterPro" id="IPR011114">
    <property type="entry name" value="RuvA_C"/>
</dbReference>
<dbReference type="NCBIfam" id="TIGR00084">
    <property type="entry name" value="ruvA"/>
    <property type="match status" value="1"/>
</dbReference>
<comment type="caution">
    <text evidence="8">The sequence shown here is derived from an EMBL/GenBank/DDBJ whole genome shotgun (WGS) entry which is preliminary data.</text>
</comment>
<evidence type="ECO:0000313" key="12">
    <source>
        <dbReference type="Proteomes" id="UP000053099"/>
    </source>
</evidence>
<evidence type="ECO:0000313" key="11">
    <source>
        <dbReference type="EMBL" id="RTI05077.1"/>
    </source>
</evidence>
<evidence type="ECO:0000256" key="1">
    <source>
        <dbReference type="ARBA" id="ARBA00022490"/>
    </source>
</evidence>
<feature type="region of interest" description="Domain III" evidence="6">
    <location>
        <begin position="141"/>
        <end position="191"/>
    </location>
</feature>
<dbReference type="Pfam" id="PF01330">
    <property type="entry name" value="RuvA_N"/>
    <property type="match status" value="1"/>
</dbReference>
<dbReference type="GO" id="GO:0009378">
    <property type="term" value="F:four-way junction helicase activity"/>
    <property type="evidence" value="ECO:0007669"/>
    <property type="project" value="InterPro"/>
</dbReference>
<keyword evidence="1 6" id="KW-0963">Cytoplasm</keyword>
<evidence type="ECO:0000256" key="5">
    <source>
        <dbReference type="ARBA" id="ARBA00023204"/>
    </source>
</evidence>
<keyword evidence="8" id="KW-0067">ATP-binding</keyword>
<dbReference type="Gene3D" id="1.10.8.10">
    <property type="entry name" value="DNA helicase RuvA subunit, C-terminal domain"/>
    <property type="match status" value="1"/>
</dbReference>
<dbReference type="Gene3D" id="2.40.50.140">
    <property type="entry name" value="Nucleic acid-binding proteins"/>
    <property type="match status" value="1"/>
</dbReference>
<dbReference type="RefSeq" id="WP_038030729.1">
    <property type="nucleotide sequence ID" value="NZ_PELP01000247.1"/>
</dbReference>
<evidence type="ECO:0000256" key="2">
    <source>
        <dbReference type="ARBA" id="ARBA00022763"/>
    </source>
</evidence>
<dbReference type="Gene3D" id="1.10.150.20">
    <property type="entry name" value="5' to 3' exonuclease, C-terminal subdomain"/>
    <property type="match status" value="1"/>
</dbReference>
<reference evidence="11" key="2">
    <citation type="submission" date="2017-10" db="EMBL/GenBank/DDBJ databases">
        <authorList>
            <person name="Wilpiszeski R.L."/>
            <person name="Zhidan Z."/>
            <person name="House C.H."/>
        </authorList>
    </citation>
    <scope>NUCLEOTIDE SEQUENCE</scope>
    <source>
        <strain evidence="11">12_S12</strain>
    </source>
</reference>
<evidence type="ECO:0000256" key="3">
    <source>
        <dbReference type="ARBA" id="ARBA00023125"/>
    </source>
</evidence>
<dbReference type="AlphaFoldDB" id="A0A0N0IPL7"/>
<dbReference type="EMBL" id="LJJR01000050">
    <property type="protein sequence ID" value="KPD25480.1"/>
    <property type="molecule type" value="Genomic_DNA"/>
</dbReference>
<dbReference type="Proteomes" id="UP000287962">
    <property type="component" value="Unassembled WGS sequence"/>
</dbReference>
<evidence type="ECO:0000313" key="15">
    <source>
        <dbReference type="Proteomes" id="UP000288051"/>
    </source>
</evidence>
<comment type="function">
    <text evidence="6">The RuvA-RuvB-RuvC complex processes Holliday junction (HJ) DNA during genetic recombination and DNA repair, while the RuvA-RuvB complex plays an important role in the rescue of blocked DNA replication forks via replication fork reversal (RFR). RuvA specifically binds to HJ cruciform DNA, conferring on it an open structure. The RuvB hexamer acts as an ATP-dependent pump, pulling dsDNA into and through the RuvAB complex. HJ branch migration allows RuvC to scan DNA until it finds its consensus sequence, where it cleaves and resolves the cruciform DNA.</text>
</comment>
<dbReference type="GO" id="GO:0006310">
    <property type="term" value="P:DNA recombination"/>
    <property type="evidence" value="ECO:0007669"/>
    <property type="project" value="UniProtKB-UniRule"/>
</dbReference>
<sequence>MIRYLRGTVLKREEGGFLLLVNGVGFLVQAPQTFLQSLKEGQEVAVHTHLQLREEGLFLYGFPDEESLLLFELLLSVSGVGPKVALSLLSALTPRLLAQALAQGDLRLLTAASGVGRRLAERIALELKGKVPLSLLSGQKVESQAAEEAILALTALGFKEGQARGVVLDLLAKRPSANAQELIKEALKRLR</sequence>
<dbReference type="InterPro" id="IPR012340">
    <property type="entry name" value="NA-bd_OB-fold"/>
</dbReference>
<keyword evidence="5 6" id="KW-0234">DNA repair</keyword>
<dbReference type="Proteomes" id="UP000053099">
    <property type="component" value="Unassembled WGS sequence"/>
</dbReference>
<comment type="caution">
    <text evidence="6">Lacks conserved residue(s) required for the propagation of feature annotation.</text>
</comment>
<dbReference type="Proteomes" id="UP000288051">
    <property type="component" value="Unassembled WGS sequence"/>
</dbReference>
<keyword evidence="8" id="KW-0378">Hydrolase</keyword>
<dbReference type="EMBL" id="PEML01000308">
    <property type="protein sequence ID" value="RTI05077.1"/>
    <property type="molecule type" value="Genomic_DNA"/>
</dbReference>
<feature type="domain" description="Helix-hairpin-helix DNA-binding motif class 1" evidence="7">
    <location>
        <begin position="107"/>
        <end position="126"/>
    </location>
</feature>
<dbReference type="GO" id="GO:0006281">
    <property type="term" value="P:DNA repair"/>
    <property type="evidence" value="ECO:0007669"/>
    <property type="project" value="UniProtKB-UniRule"/>
</dbReference>
<dbReference type="SMART" id="SM00278">
    <property type="entry name" value="HhH1"/>
    <property type="match status" value="2"/>
</dbReference>
<evidence type="ECO:0000313" key="13">
    <source>
        <dbReference type="Proteomes" id="UP000286734"/>
    </source>
</evidence>
<dbReference type="GO" id="GO:0009379">
    <property type="term" value="C:Holliday junction helicase complex"/>
    <property type="evidence" value="ECO:0007669"/>
    <property type="project" value="InterPro"/>
</dbReference>
<gene>
    <name evidence="6 8" type="primary">ruvA</name>
    <name evidence="8" type="ORF">AN926_12185</name>
    <name evidence="11" type="ORF">CSW25_11755</name>
    <name evidence="10" type="ORF">CSW37_07110</name>
    <name evidence="9" type="ORF">CSW47_08870</name>
</gene>
<dbReference type="GO" id="GO:0005524">
    <property type="term" value="F:ATP binding"/>
    <property type="evidence" value="ECO:0007669"/>
    <property type="project" value="InterPro"/>
</dbReference>
<protein>
    <recommendedName>
        <fullName evidence="6">Holliday junction branch migration complex subunit RuvA</fullName>
    </recommendedName>
</protein>
<proteinExistence type="inferred from homology"/>
<reference evidence="13 14" key="3">
    <citation type="journal article" date="2019" name="Extremophiles">
        <title>Biogeography of thermophiles and predominance of Thermus scotoductus in domestic water heaters.</title>
        <authorList>
            <person name="Wilpiszeski R.L."/>
            <person name="Zhang Z."/>
            <person name="House C.H."/>
        </authorList>
    </citation>
    <scope>NUCLEOTIDE SEQUENCE [LARGE SCALE GENOMIC DNA]</scope>
    <source>
        <strain evidence="11 14">12_S12</strain>
        <strain evidence="10 15">24_S24</strain>
        <strain evidence="9 13">34_S34</strain>
    </source>
</reference>
<dbReference type="InterPro" id="IPR010994">
    <property type="entry name" value="RuvA_2-like"/>
</dbReference>
<dbReference type="SUPFAM" id="SSF47781">
    <property type="entry name" value="RuvA domain 2-like"/>
    <property type="match status" value="1"/>
</dbReference>
<dbReference type="GO" id="GO:0000400">
    <property type="term" value="F:four-way junction DNA binding"/>
    <property type="evidence" value="ECO:0007669"/>
    <property type="project" value="UniProtKB-UniRule"/>
</dbReference>
<dbReference type="GO" id="GO:0048476">
    <property type="term" value="C:Holliday junction resolvase complex"/>
    <property type="evidence" value="ECO:0007669"/>
    <property type="project" value="UniProtKB-UniRule"/>
</dbReference>
<feature type="domain" description="Helix-hairpin-helix DNA-binding motif class 1" evidence="7">
    <location>
        <begin position="72"/>
        <end position="91"/>
    </location>
</feature>
<dbReference type="EMBL" id="PELP01000247">
    <property type="protein sequence ID" value="RTH03326.1"/>
    <property type="molecule type" value="Genomic_DNA"/>
</dbReference>
<keyword evidence="14" id="KW-1185">Reference proteome</keyword>
<dbReference type="EMBL" id="PELZ01000216">
    <property type="protein sequence ID" value="RTH36426.1"/>
    <property type="molecule type" value="Genomic_DNA"/>
</dbReference>
<dbReference type="HAMAP" id="MF_00031">
    <property type="entry name" value="DNA_HJ_migration_RuvA"/>
    <property type="match status" value="1"/>
</dbReference>
<name>A0A0N0IPL7_THESC</name>
<evidence type="ECO:0000259" key="7">
    <source>
        <dbReference type="SMART" id="SM00278"/>
    </source>
</evidence>
<evidence type="ECO:0000313" key="10">
    <source>
        <dbReference type="EMBL" id="RTH36426.1"/>
    </source>
</evidence>
<keyword evidence="3 6" id="KW-0238">DNA-binding</keyword>
<keyword evidence="8" id="KW-0347">Helicase</keyword>
<keyword evidence="4 6" id="KW-0233">DNA recombination</keyword>
<evidence type="ECO:0000313" key="8">
    <source>
        <dbReference type="EMBL" id="KPD25480.1"/>
    </source>
</evidence>
<comment type="domain">
    <text evidence="6">Has three domains with a flexible linker between the domains II and III and assumes an 'L' shape. Domain III is highly mobile and contacts RuvB.</text>
</comment>
<comment type="similarity">
    <text evidence="6">Belongs to the RuvA family.</text>
</comment>
<dbReference type="InterPro" id="IPR036267">
    <property type="entry name" value="RuvA_C_sf"/>
</dbReference>
<dbReference type="GO" id="GO:0005737">
    <property type="term" value="C:cytoplasm"/>
    <property type="evidence" value="ECO:0007669"/>
    <property type="project" value="UniProtKB-SubCell"/>
</dbReference>
<evidence type="ECO:0000256" key="6">
    <source>
        <dbReference type="HAMAP-Rule" id="MF_00031"/>
    </source>
</evidence>
<keyword evidence="8" id="KW-0547">Nucleotide-binding</keyword>
<reference evidence="8 12" key="1">
    <citation type="submission" date="2015-09" db="EMBL/GenBank/DDBJ databases">
        <title>Draft genome sequence of Thermus scotoductus strain K1 isolated from a geothermal spring in Nagorno-Karabakh, Armenia.</title>
        <authorList>
            <person name="Saghatelyan A."/>
            <person name="Poghosyan L."/>
            <person name="Panosyan H."/>
            <person name="Birkeland N.-K."/>
        </authorList>
    </citation>
    <scope>NUCLEOTIDE SEQUENCE [LARGE SCALE GENOMIC DNA]</scope>
    <source>
        <strain evidence="8 12">K1</strain>
    </source>
</reference>
<dbReference type="SUPFAM" id="SSF46929">
    <property type="entry name" value="DNA helicase RuvA subunit, C-terminal domain"/>
    <property type="match status" value="1"/>
</dbReference>
<dbReference type="InterPro" id="IPR003583">
    <property type="entry name" value="Hlx-hairpin-Hlx_DNA-bd_motif"/>
</dbReference>
<accession>A0A0N0IPL7</accession>
<evidence type="ECO:0000313" key="14">
    <source>
        <dbReference type="Proteomes" id="UP000287962"/>
    </source>
</evidence>
<comment type="subcellular location">
    <subcellularLocation>
        <location evidence="6">Cytoplasm</location>
    </subcellularLocation>
</comment>
<dbReference type="Proteomes" id="UP000286734">
    <property type="component" value="Unassembled WGS sequence"/>
</dbReference>
<dbReference type="InterPro" id="IPR013849">
    <property type="entry name" value="DNA_helicase_Holl-junc_RuvA_I"/>
</dbReference>
<dbReference type="Pfam" id="PF14520">
    <property type="entry name" value="HHH_5"/>
    <property type="match status" value="1"/>
</dbReference>